<proteinExistence type="predicted"/>
<dbReference type="Proteomes" id="UP000663844">
    <property type="component" value="Unassembled WGS sequence"/>
</dbReference>
<name>A0A818W8H1_9BILA</name>
<evidence type="ECO:0000313" key="2">
    <source>
        <dbReference type="EMBL" id="CAF3721103.1"/>
    </source>
</evidence>
<dbReference type="EMBL" id="CAJNOG010000188">
    <property type="protein sequence ID" value="CAF1056236.1"/>
    <property type="molecule type" value="Genomic_DNA"/>
</dbReference>
<protein>
    <submittedName>
        <fullName evidence="2">Uncharacterized protein</fullName>
    </submittedName>
</protein>
<comment type="caution">
    <text evidence="2">The sequence shown here is derived from an EMBL/GenBank/DDBJ whole genome shotgun (WGS) entry which is preliminary data.</text>
</comment>
<accession>A0A818W8H1</accession>
<dbReference type="Proteomes" id="UP000663845">
    <property type="component" value="Unassembled WGS sequence"/>
</dbReference>
<gene>
    <name evidence="1" type="ORF">JYZ213_LOCUS18963</name>
    <name evidence="2" type="ORF">OXD698_LOCUS13648</name>
</gene>
<sequence>MRLEENVRKRLTVEVCQTYIDTNSKDTDEVIVMQQMIDSLSRDIWQLRWNVSSKVLNASAIQTPTHDAEEHAGFSPLFQNAAADTLKTKDKWVGGWAEQAVLARNVQNLNNPQQSKGKKPQKIGSCQTLVGLFSSNAAPEDVKNYLKVATMIVPFHSYIILNTNYCKQFTVLKSC</sequence>
<dbReference type="EMBL" id="CAJOAZ010000836">
    <property type="protein sequence ID" value="CAF3721103.1"/>
    <property type="molecule type" value="Genomic_DNA"/>
</dbReference>
<dbReference type="AlphaFoldDB" id="A0A818W8H1"/>
<organism evidence="2 3">
    <name type="scientific">Adineta steineri</name>
    <dbReference type="NCBI Taxonomy" id="433720"/>
    <lineage>
        <taxon>Eukaryota</taxon>
        <taxon>Metazoa</taxon>
        <taxon>Spiralia</taxon>
        <taxon>Gnathifera</taxon>
        <taxon>Rotifera</taxon>
        <taxon>Eurotatoria</taxon>
        <taxon>Bdelloidea</taxon>
        <taxon>Adinetida</taxon>
        <taxon>Adinetidae</taxon>
        <taxon>Adineta</taxon>
    </lineage>
</organism>
<evidence type="ECO:0000313" key="3">
    <source>
        <dbReference type="Proteomes" id="UP000663844"/>
    </source>
</evidence>
<evidence type="ECO:0000313" key="1">
    <source>
        <dbReference type="EMBL" id="CAF1056236.1"/>
    </source>
</evidence>
<reference evidence="2" key="1">
    <citation type="submission" date="2021-02" db="EMBL/GenBank/DDBJ databases">
        <authorList>
            <person name="Nowell W R."/>
        </authorList>
    </citation>
    <scope>NUCLEOTIDE SEQUENCE</scope>
</reference>